<reference evidence="2" key="1">
    <citation type="journal article" date="2019" name="Int. J. Syst. Evol. Microbiol.">
        <title>The Global Catalogue of Microorganisms (GCM) 10K type strain sequencing project: providing services to taxonomists for standard genome sequencing and annotation.</title>
        <authorList>
            <consortium name="The Broad Institute Genomics Platform"/>
            <consortium name="The Broad Institute Genome Sequencing Center for Infectious Disease"/>
            <person name="Wu L."/>
            <person name="Ma J."/>
        </authorList>
    </citation>
    <scope>NUCLEOTIDE SEQUENCE [LARGE SCALE GENOMIC DNA]</scope>
    <source>
        <strain evidence="2">CCUG 67170</strain>
    </source>
</reference>
<proteinExistence type="predicted"/>
<dbReference type="InterPro" id="IPR032580">
    <property type="entry name" value="SatD"/>
</dbReference>
<dbReference type="Pfam" id="PF16264">
    <property type="entry name" value="SatD"/>
    <property type="match status" value="1"/>
</dbReference>
<dbReference type="EMBL" id="JBHRZV010000052">
    <property type="protein sequence ID" value="MFC3928897.1"/>
    <property type="molecule type" value="Genomic_DNA"/>
</dbReference>
<accession>A0ABV8CY26</accession>
<evidence type="ECO:0000313" key="2">
    <source>
        <dbReference type="Proteomes" id="UP001595807"/>
    </source>
</evidence>
<protein>
    <submittedName>
        <fullName evidence="1">SatD family protein</fullName>
    </submittedName>
</protein>
<dbReference type="Proteomes" id="UP001595807">
    <property type="component" value="Unassembled WGS sequence"/>
</dbReference>
<dbReference type="RefSeq" id="WP_380427846.1">
    <property type="nucleotide sequence ID" value="NZ_JBHRZV010000052.1"/>
</dbReference>
<comment type="caution">
    <text evidence="1">The sequence shown here is derived from an EMBL/GenBank/DDBJ whole genome shotgun (WGS) entry which is preliminary data.</text>
</comment>
<evidence type="ECO:0000313" key="1">
    <source>
        <dbReference type="EMBL" id="MFC3928897.1"/>
    </source>
</evidence>
<name>A0ABV8CY26_9STRE</name>
<organism evidence="1 2">
    <name type="scientific">Streptococcus caprae</name>
    <dbReference type="NCBI Taxonomy" id="1640501"/>
    <lineage>
        <taxon>Bacteria</taxon>
        <taxon>Bacillati</taxon>
        <taxon>Bacillota</taxon>
        <taxon>Bacilli</taxon>
        <taxon>Lactobacillales</taxon>
        <taxon>Streptococcaceae</taxon>
        <taxon>Streptococcus</taxon>
    </lineage>
</organism>
<keyword evidence="2" id="KW-1185">Reference proteome</keyword>
<sequence length="221" mass="24802">MTYFAIIGDIVDSKELSERRRHQKELQDCLDVINQTYSSVIASKFSITLGDEFQGLLSLDAPIFHIIDIIRFSLPSINLRFGVGQGEILTEINPDLSIGADGPAYWLAREAITYVHQKNDYGNTQVCVRLADKEAQEIINSLISASEAIKSNWRESQASLLHALLDIGTYEEHFDQQELGNRVSLTSSALSKRLKSSNLKVYLRSRNSALHLMSSCVREVI</sequence>
<gene>
    <name evidence="1" type="ORF">ACFORF_10080</name>
</gene>